<evidence type="ECO:0000259" key="3">
    <source>
        <dbReference type="PROSITE" id="PS50600"/>
    </source>
</evidence>
<dbReference type="EMBL" id="MN739029">
    <property type="protein sequence ID" value="QHT36023.1"/>
    <property type="molecule type" value="Genomic_DNA"/>
</dbReference>
<dbReference type="Pfam" id="PF02902">
    <property type="entry name" value="Peptidase_C48"/>
    <property type="match status" value="1"/>
</dbReference>
<feature type="domain" description="Ubiquitin-like protease family profile" evidence="3">
    <location>
        <begin position="96"/>
        <end position="261"/>
    </location>
</feature>
<reference evidence="4" key="1">
    <citation type="journal article" date="2020" name="Nature">
        <title>Giant virus diversity and host interactions through global metagenomics.</title>
        <authorList>
            <person name="Schulz F."/>
            <person name="Roux S."/>
            <person name="Paez-Espino D."/>
            <person name="Jungbluth S."/>
            <person name="Walsh D.A."/>
            <person name="Denef V.J."/>
            <person name="McMahon K.D."/>
            <person name="Konstantinidis K.T."/>
            <person name="Eloe-Fadrosh E.A."/>
            <person name="Kyrpides N.C."/>
            <person name="Woyke T."/>
        </authorList>
    </citation>
    <scope>NUCLEOTIDE SEQUENCE</scope>
    <source>
        <strain evidence="4">GVMAG-M-3300009182-46</strain>
    </source>
</reference>
<dbReference type="GO" id="GO:0008234">
    <property type="term" value="F:cysteine-type peptidase activity"/>
    <property type="evidence" value="ECO:0007669"/>
    <property type="project" value="InterPro"/>
</dbReference>
<protein>
    <recommendedName>
        <fullName evidence="3">Ubiquitin-like protease family profile domain-containing protein</fullName>
    </recommendedName>
</protein>
<accession>A0A6C0F5X7</accession>
<keyword evidence="1" id="KW-0645">Protease</keyword>
<dbReference type="InterPro" id="IPR038765">
    <property type="entry name" value="Papain-like_cys_pep_sf"/>
</dbReference>
<proteinExistence type="predicted"/>
<keyword evidence="2" id="KW-0378">Hydrolase</keyword>
<evidence type="ECO:0000256" key="1">
    <source>
        <dbReference type="ARBA" id="ARBA00022670"/>
    </source>
</evidence>
<dbReference type="PROSITE" id="PS50600">
    <property type="entry name" value="ULP_PROTEASE"/>
    <property type="match status" value="1"/>
</dbReference>
<organism evidence="4">
    <name type="scientific">viral metagenome</name>
    <dbReference type="NCBI Taxonomy" id="1070528"/>
    <lineage>
        <taxon>unclassified sequences</taxon>
        <taxon>metagenomes</taxon>
        <taxon>organismal metagenomes</taxon>
    </lineage>
</organism>
<dbReference type="GO" id="GO:0006508">
    <property type="term" value="P:proteolysis"/>
    <property type="evidence" value="ECO:0007669"/>
    <property type="project" value="UniProtKB-KW"/>
</dbReference>
<dbReference type="Gene3D" id="3.40.395.10">
    <property type="entry name" value="Adenoviral Proteinase, Chain A"/>
    <property type="match status" value="1"/>
</dbReference>
<dbReference type="AlphaFoldDB" id="A0A6C0F5X7"/>
<name>A0A6C0F5X7_9ZZZZ</name>
<evidence type="ECO:0000313" key="4">
    <source>
        <dbReference type="EMBL" id="QHT36023.1"/>
    </source>
</evidence>
<sequence>MTQVSRKIRTGKDFIKLQCSPKVDKNNFSCFNDESLNKLKDLWNKRHPDKAITTNNAKDIWEQLKNYMSNICNKESCWLKQNFVKGDADAQLLESFAPASPDEWKKKPDDWLSSMDILDVMKQYEKAYKCFEFLGPSPIDFDTSKLYGECVWEELCHFNLEEQISKGKKKFGVVFNLDPHYLSGSHWVSLFINVKSKSIFYFDSGGDEIPPRIKKFVDRVIAQGKTLKPSIKFKFDQNYPVEHQYNDSECGIYTLYFISNMLEDKITEEYLKTHILNDKYMAKFRKVYFNDQL</sequence>
<dbReference type="SUPFAM" id="SSF54001">
    <property type="entry name" value="Cysteine proteinases"/>
    <property type="match status" value="1"/>
</dbReference>
<dbReference type="InterPro" id="IPR003653">
    <property type="entry name" value="Peptidase_C48_C"/>
</dbReference>
<evidence type="ECO:0000256" key="2">
    <source>
        <dbReference type="ARBA" id="ARBA00022801"/>
    </source>
</evidence>